<evidence type="ECO:0000256" key="4">
    <source>
        <dbReference type="ARBA" id="ARBA00022630"/>
    </source>
</evidence>
<dbReference type="InterPro" id="IPR004136">
    <property type="entry name" value="NMO"/>
</dbReference>
<dbReference type="RefSeq" id="WP_274046338.1">
    <property type="nucleotide sequence ID" value="NZ_JANCPR020000031.1"/>
</dbReference>
<dbReference type="CDD" id="cd04730">
    <property type="entry name" value="NPD_like"/>
    <property type="match status" value="1"/>
</dbReference>
<evidence type="ECO:0000256" key="3">
    <source>
        <dbReference type="ARBA" id="ARBA00022575"/>
    </source>
</evidence>
<keyword evidence="11" id="KW-1185">Reference proteome</keyword>
<protein>
    <recommendedName>
        <fullName evidence="8">Propionate 3-nitronate monooxygenase</fullName>
    </recommendedName>
</protein>
<dbReference type="Pfam" id="PF03060">
    <property type="entry name" value="NMO"/>
    <property type="match status" value="1"/>
</dbReference>
<dbReference type="PANTHER" id="PTHR42747:SF3">
    <property type="entry name" value="NITRONATE MONOOXYGENASE-RELATED"/>
    <property type="match status" value="1"/>
</dbReference>
<name>A0ABT7A2X5_9ACTN</name>
<evidence type="ECO:0000256" key="7">
    <source>
        <dbReference type="ARBA" id="ARBA00023033"/>
    </source>
</evidence>
<comment type="caution">
    <text evidence="10">The sequence shown here is derived from an EMBL/GenBank/DDBJ whole genome shotgun (WGS) entry which is preliminary data.</text>
</comment>
<dbReference type="EMBL" id="JANCPR020000031">
    <property type="protein sequence ID" value="MDJ1135651.1"/>
    <property type="molecule type" value="Genomic_DNA"/>
</dbReference>
<keyword evidence="3" id="KW-0216">Detoxification</keyword>
<dbReference type="SMART" id="SM01240">
    <property type="entry name" value="IMPDH"/>
    <property type="match status" value="1"/>
</dbReference>
<keyword evidence="7 10" id="KW-0503">Monooxygenase</keyword>
<keyword evidence="5" id="KW-0288">FMN</keyword>
<evidence type="ECO:0000256" key="1">
    <source>
        <dbReference type="ARBA" id="ARBA00001917"/>
    </source>
</evidence>
<comment type="cofactor">
    <cofactor evidence="1">
        <name>FMN</name>
        <dbReference type="ChEBI" id="CHEBI:58210"/>
    </cofactor>
</comment>
<dbReference type="PANTHER" id="PTHR42747">
    <property type="entry name" value="NITRONATE MONOOXYGENASE-RELATED"/>
    <property type="match status" value="1"/>
</dbReference>
<comment type="catalytic activity">
    <reaction evidence="9">
        <text>3 propionate 3-nitronate + 3 O2 + H2O = 3 3-oxopropanoate + 2 nitrate + nitrite + H2O2 + 3 H(+)</text>
        <dbReference type="Rhea" id="RHEA:57332"/>
        <dbReference type="ChEBI" id="CHEBI:15377"/>
        <dbReference type="ChEBI" id="CHEBI:15378"/>
        <dbReference type="ChEBI" id="CHEBI:15379"/>
        <dbReference type="ChEBI" id="CHEBI:16240"/>
        <dbReference type="ChEBI" id="CHEBI:16301"/>
        <dbReference type="ChEBI" id="CHEBI:17632"/>
        <dbReference type="ChEBI" id="CHEBI:33190"/>
        <dbReference type="ChEBI" id="CHEBI:136067"/>
    </reaction>
</comment>
<reference evidence="10 11" key="1">
    <citation type="submission" date="2023-05" db="EMBL/GenBank/DDBJ databases">
        <title>Streptantibioticus silvisoli sp. nov., acidotolerant actinomycetes 1 from pine litter.</title>
        <authorList>
            <person name="Swiecimska M."/>
            <person name="Golinska P."/>
            <person name="Sangal V."/>
            <person name="Wachnowicz B."/>
            <person name="Goodfellow M."/>
        </authorList>
    </citation>
    <scope>NUCLEOTIDE SEQUENCE [LARGE SCALE GENOMIC DNA]</scope>
    <source>
        <strain evidence="10 11">DSM 42109</strain>
    </source>
</reference>
<evidence type="ECO:0000256" key="9">
    <source>
        <dbReference type="ARBA" id="ARBA00049401"/>
    </source>
</evidence>
<proteinExistence type="inferred from homology"/>
<dbReference type="SUPFAM" id="SSF51412">
    <property type="entry name" value="Inosine monophosphate dehydrogenase (IMPDH)"/>
    <property type="match status" value="1"/>
</dbReference>
<evidence type="ECO:0000256" key="2">
    <source>
        <dbReference type="ARBA" id="ARBA00009881"/>
    </source>
</evidence>
<gene>
    <name evidence="10" type="ORF">NMN56_027600</name>
</gene>
<organism evidence="10 11">
    <name type="scientific">Streptomyces iconiensis</name>
    <dbReference type="NCBI Taxonomy" id="1384038"/>
    <lineage>
        <taxon>Bacteria</taxon>
        <taxon>Bacillati</taxon>
        <taxon>Actinomycetota</taxon>
        <taxon>Actinomycetes</taxon>
        <taxon>Kitasatosporales</taxon>
        <taxon>Streptomycetaceae</taxon>
        <taxon>Streptomyces</taxon>
    </lineage>
</organism>
<dbReference type="GO" id="GO:0004497">
    <property type="term" value="F:monooxygenase activity"/>
    <property type="evidence" value="ECO:0007669"/>
    <property type="project" value="UniProtKB-KW"/>
</dbReference>
<dbReference type="Gene3D" id="3.20.20.70">
    <property type="entry name" value="Aldolase class I"/>
    <property type="match status" value="1"/>
</dbReference>
<evidence type="ECO:0000256" key="5">
    <source>
        <dbReference type="ARBA" id="ARBA00022643"/>
    </source>
</evidence>
<accession>A0ABT7A2X5</accession>
<comment type="similarity">
    <text evidence="2">Belongs to the nitronate monooxygenase family. NMO class I subfamily.</text>
</comment>
<evidence type="ECO:0000256" key="8">
    <source>
        <dbReference type="ARBA" id="ARBA00031155"/>
    </source>
</evidence>
<evidence type="ECO:0000313" key="10">
    <source>
        <dbReference type="EMBL" id="MDJ1135651.1"/>
    </source>
</evidence>
<dbReference type="InterPro" id="IPR013785">
    <property type="entry name" value="Aldolase_TIM"/>
</dbReference>
<sequence length="342" mass="35140">MSTLLSDLGTDLPLVAAPMAGGPSTPALVTAAARAGGLGFLAGGYKTAQALAGQIHTARAEGIAFGVNLFVPNPAPVSDAAYRRYARALRPEADRYGLTLPGEPVEDDDHWADKIDLLTSAPVPWVSFTFGIPDRAVVRALRTAGSTVLQCVTSAGEARLAAESGVHALIVQAQDAGGHSATLTPARPPRPLQLTDLIAAVRRSADLPLIATGGITTSTDVATALAAGAEAAMVGTALLRTHESGASAPHKAALADPAFPATTVTRAFTGRPARALRNRFTDHYDPIAPAGYPALHHLTGPLRKAATAAGDTDLIHLWAGTGHRHAKAEPAADTYARLAAQL</sequence>
<keyword evidence="4" id="KW-0285">Flavoprotein</keyword>
<evidence type="ECO:0000256" key="6">
    <source>
        <dbReference type="ARBA" id="ARBA00023002"/>
    </source>
</evidence>
<evidence type="ECO:0000313" key="11">
    <source>
        <dbReference type="Proteomes" id="UP001214441"/>
    </source>
</evidence>
<dbReference type="Proteomes" id="UP001214441">
    <property type="component" value="Unassembled WGS sequence"/>
</dbReference>
<keyword evidence="6" id="KW-0560">Oxidoreductase</keyword>